<name>A0A6J4JG56_9BACT</name>
<dbReference type="EMBL" id="CADCTO010000430">
    <property type="protein sequence ID" value="CAA9276511.1"/>
    <property type="molecule type" value="Genomic_DNA"/>
</dbReference>
<dbReference type="PANTHER" id="PTHR12110:SF21">
    <property type="entry name" value="XYLOSE ISOMERASE-LIKE TIM BARREL DOMAIN-CONTAINING PROTEIN"/>
    <property type="match status" value="1"/>
</dbReference>
<accession>A0A6J4JG56</accession>
<evidence type="ECO:0000259" key="1">
    <source>
        <dbReference type="Pfam" id="PF01261"/>
    </source>
</evidence>
<dbReference type="AlphaFoldDB" id="A0A6J4JG56"/>
<dbReference type="InterPro" id="IPR013022">
    <property type="entry name" value="Xyl_isomerase-like_TIM-brl"/>
</dbReference>
<sequence length="284" mass="30354">MKTSLNGAGLNARGLGFEGFVELAARHGFDGVDFGLGGAQKLAEERGGVEAVRDLLAEKGVAPAAFGLEAEWRKDEEAFASGLAAFREKLPLARALGADRCTTWMPPSVNEDLGAWEAQTVRRFRQAARALGDHGVRFGIEWVGPRHLREGEGAMGAHPWIYTMDGTRALIAQIGEPNVGLLVDCYHCYTTGIGGDEIARLADDEIVHVHVNDARRGVGPDGARDGERVLPGQGEIDLADFLRGLRAAGYSGFIAAEVLNKEPIAADAETAARTVRESLRGIDL</sequence>
<dbReference type="PANTHER" id="PTHR12110">
    <property type="entry name" value="HYDROXYPYRUVATE ISOMERASE"/>
    <property type="match status" value="1"/>
</dbReference>
<gene>
    <name evidence="2" type="ORF">AVDCRST_MAG63-3271</name>
</gene>
<dbReference type="Gene3D" id="3.20.20.150">
    <property type="entry name" value="Divalent-metal-dependent TIM barrel enzymes"/>
    <property type="match status" value="1"/>
</dbReference>
<evidence type="ECO:0000313" key="2">
    <source>
        <dbReference type="EMBL" id="CAA9276511.1"/>
    </source>
</evidence>
<dbReference type="InterPro" id="IPR050312">
    <property type="entry name" value="IolE/XylAMocC-like"/>
</dbReference>
<dbReference type="SUPFAM" id="SSF51658">
    <property type="entry name" value="Xylose isomerase-like"/>
    <property type="match status" value="1"/>
</dbReference>
<proteinExistence type="predicted"/>
<feature type="domain" description="Xylose isomerase-like TIM barrel" evidence="1">
    <location>
        <begin position="21"/>
        <end position="277"/>
    </location>
</feature>
<organism evidence="2">
    <name type="scientific">uncultured Armatimonadetes bacterium</name>
    <dbReference type="NCBI Taxonomy" id="157466"/>
    <lineage>
        <taxon>Bacteria</taxon>
        <taxon>Bacillati</taxon>
        <taxon>Armatimonadota</taxon>
        <taxon>environmental samples</taxon>
    </lineage>
</organism>
<dbReference type="Pfam" id="PF01261">
    <property type="entry name" value="AP_endonuc_2"/>
    <property type="match status" value="1"/>
</dbReference>
<protein>
    <recommendedName>
        <fullName evidence="1">Xylose isomerase-like TIM barrel domain-containing protein</fullName>
    </recommendedName>
</protein>
<reference evidence="2" key="1">
    <citation type="submission" date="2020-02" db="EMBL/GenBank/DDBJ databases">
        <authorList>
            <person name="Meier V. D."/>
        </authorList>
    </citation>
    <scope>NUCLEOTIDE SEQUENCE</scope>
    <source>
        <strain evidence="2">AVDCRST_MAG63</strain>
    </source>
</reference>
<dbReference type="InterPro" id="IPR036237">
    <property type="entry name" value="Xyl_isomerase-like_sf"/>
</dbReference>